<sequence>MPSAAPPLPTPTPDELDDLIYFSRAGDLESLRQLITNLCATHSCPPSVILASAIDVDEDGLGSQSSLLHYPAANGNLEVVKYILGLLTPSDALGSSVGATTADKSAPALVNHKNVNGNTPLHWAGINGHLDVVKALVGAGADPGIVNAAGRDAVFESEISAKEGAAECAEWMLKECEGLEKGVGGGQEEEGEAAQEDVESMRPEEEPSTTTTKENGTTEGKAT</sequence>
<dbReference type="Proteomes" id="UP000053342">
    <property type="component" value="Unassembled WGS sequence"/>
</dbReference>
<gene>
    <name evidence="5" type="ORF">PV06_01740</name>
</gene>
<evidence type="ECO:0000256" key="3">
    <source>
        <dbReference type="PROSITE-ProRule" id="PRU00023"/>
    </source>
</evidence>
<feature type="compositionally biased region" description="Acidic residues" evidence="4">
    <location>
        <begin position="187"/>
        <end position="198"/>
    </location>
</feature>
<dbReference type="PROSITE" id="PS50297">
    <property type="entry name" value="ANK_REP_REGION"/>
    <property type="match status" value="1"/>
</dbReference>
<name>A0A0D2C8E5_9EURO</name>
<dbReference type="SMART" id="SM00248">
    <property type="entry name" value="ANK"/>
    <property type="match status" value="2"/>
</dbReference>
<proteinExistence type="predicted"/>
<keyword evidence="1" id="KW-0677">Repeat</keyword>
<dbReference type="RefSeq" id="XP_016266263.1">
    <property type="nucleotide sequence ID" value="XM_016402366.1"/>
</dbReference>
<evidence type="ECO:0000256" key="2">
    <source>
        <dbReference type="ARBA" id="ARBA00023043"/>
    </source>
</evidence>
<dbReference type="VEuPathDB" id="FungiDB:PV06_01740"/>
<protein>
    <submittedName>
        <fullName evidence="5">Uncharacterized protein</fullName>
    </submittedName>
</protein>
<keyword evidence="6" id="KW-1185">Reference proteome</keyword>
<dbReference type="PROSITE" id="PS50088">
    <property type="entry name" value="ANK_REPEAT"/>
    <property type="match status" value="1"/>
</dbReference>
<dbReference type="PANTHER" id="PTHR24126:SF14">
    <property type="entry name" value="ANK_REP_REGION DOMAIN-CONTAINING PROTEIN"/>
    <property type="match status" value="1"/>
</dbReference>
<dbReference type="InterPro" id="IPR036770">
    <property type="entry name" value="Ankyrin_rpt-contain_sf"/>
</dbReference>
<organism evidence="5 6">
    <name type="scientific">Exophiala oligosperma</name>
    <dbReference type="NCBI Taxonomy" id="215243"/>
    <lineage>
        <taxon>Eukaryota</taxon>
        <taxon>Fungi</taxon>
        <taxon>Dikarya</taxon>
        <taxon>Ascomycota</taxon>
        <taxon>Pezizomycotina</taxon>
        <taxon>Eurotiomycetes</taxon>
        <taxon>Chaetothyriomycetidae</taxon>
        <taxon>Chaetothyriales</taxon>
        <taxon>Herpotrichiellaceae</taxon>
        <taxon>Exophiala</taxon>
    </lineage>
</organism>
<dbReference type="Gene3D" id="1.25.40.20">
    <property type="entry name" value="Ankyrin repeat-containing domain"/>
    <property type="match status" value="1"/>
</dbReference>
<dbReference type="PANTHER" id="PTHR24126">
    <property type="entry name" value="ANKYRIN REPEAT, PH AND SEC7 DOMAIN CONTAINING PROTEIN SECG-RELATED"/>
    <property type="match status" value="1"/>
</dbReference>
<dbReference type="AlphaFoldDB" id="A0A0D2C8E5"/>
<dbReference type="HOGENOM" id="CLU_000134_20_0_1"/>
<evidence type="ECO:0000256" key="1">
    <source>
        <dbReference type="ARBA" id="ARBA00022737"/>
    </source>
</evidence>
<reference evidence="5 6" key="1">
    <citation type="submission" date="2015-01" db="EMBL/GenBank/DDBJ databases">
        <title>The Genome Sequence of Exophiala oligosperma CBS72588.</title>
        <authorList>
            <consortium name="The Broad Institute Genomics Platform"/>
            <person name="Cuomo C."/>
            <person name="de Hoog S."/>
            <person name="Gorbushina A."/>
            <person name="Stielow B."/>
            <person name="Teixiera M."/>
            <person name="Abouelleil A."/>
            <person name="Chapman S.B."/>
            <person name="Priest M."/>
            <person name="Young S.K."/>
            <person name="Wortman J."/>
            <person name="Nusbaum C."/>
            <person name="Birren B."/>
        </authorList>
    </citation>
    <scope>NUCLEOTIDE SEQUENCE [LARGE SCALE GENOMIC DNA]</scope>
    <source>
        <strain evidence="5 6">CBS 72588</strain>
    </source>
</reference>
<evidence type="ECO:0000313" key="6">
    <source>
        <dbReference type="Proteomes" id="UP000053342"/>
    </source>
</evidence>
<evidence type="ECO:0000256" key="4">
    <source>
        <dbReference type="SAM" id="MobiDB-lite"/>
    </source>
</evidence>
<feature type="repeat" description="ANK" evidence="3">
    <location>
        <begin position="116"/>
        <end position="148"/>
    </location>
</feature>
<feature type="region of interest" description="Disordered" evidence="4">
    <location>
        <begin position="179"/>
        <end position="223"/>
    </location>
</feature>
<feature type="compositionally biased region" description="Low complexity" evidence="4">
    <location>
        <begin position="208"/>
        <end position="223"/>
    </location>
</feature>
<dbReference type="InterPro" id="IPR002110">
    <property type="entry name" value="Ankyrin_rpt"/>
</dbReference>
<evidence type="ECO:0000313" key="5">
    <source>
        <dbReference type="EMBL" id="KIW46047.1"/>
    </source>
</evidence>
<dbReference type="OrthoDB" id="10057496at2759"/>
<dbReference type="EMBL" id="KN847333">
    <property type="protein sequence ID" value="KIW46047.1"/>
    <property type="molecule type" value="Genomic_DNA"/>
</dbReference>
<dbReference type="GeneID" id="27353814"/>
<dbReference type="Pfam" id="PF12796">
    <property type="entry name" value="Ank_2"/>
    <property type="match status" value="1"/>
</dbReference>
<dbReference type="STRING" id="215243.A0A0D2C8E5"/>
<accession>A0A0D2C8E5</accession>
<dbReference type="SUPFAM" id="SSF48403">
    <property type="entry name" value="Ankyrin repeat"/>
    <property type="match status" value="1"/>
</dbReference>
<keyword evidence="2 3" id="KW-0040">ANK repeat</keyword>